<feature type="transmembrane region" description="Helical" evidence="1">
    <location>
        <begin position="380"/>
        <end position="401"/>
    </location>
</feature>
<evidence type="ECO:0000256" key="1">
    <source>
        <dbReference type="SAM" id="Phobius"/>
    </source>
</evidence>
<feature type="transmembrane region" description="Helical" evidence="1">
    <location>
        <begin position="353"/>
        <end position="373"/>
    </location>
</feature>
<dbReference type="Gene3D" id="3.30.70.1230">
    <property type="entry name" value="Nucleotide cyclase"/>
    <property type="match status" value="1"/>
</dbReference>
<feature type="domain" description="Guanylate cyclase" evidence="2">
    <location>
        <begin position="467"/>
        <end position="604"/>
    </location>
</feature>
<dbReference type="Pfam" id="PF05226">
    <property type="entry name" value="CHASE2"/>
    <property type="match status" value="1"/>
</dbReference>
<dbReference type="PANTHER" id="PTHR43081">
    <property type="entry name" value="ADENYLATE CYCLASE, TERMINAL-DIFFERENTIATION SPECIFIC-RELATED"/>
    <property type="match status" value="1"/>
</dbReference>
<keyword evidence="4" id="KW-1185">Reference proteome</keyword>
<proteinExistence type="predicted"/>
<name>A0ABN6KHN5_9LEPT</name>
<dbReference type="InterPro" id="IPR029787">
    <property type="entry name" value="Nucleotide_cyclase"/>
</dbReference>
<dbReference type="PANTHER" id="PTHR43081:SF1">
    <property type="entry name" value="ADENYLATE CYCLASE, TERMINAL-DIFFERENTIATION SPECIFIC"/>
    <property type="match status" value="1"/>
</dbReference>
<dbReference type="InterPro" id="IPR001054">
    <property type="entry name" value="A/G_cyclase"/>
</dbReference>
<evidence type="ECO:0000259" key="2">
    <source>
        <dbReference type="PROSITE" id="PS50125"/>
    </source>
</evidence>
<reference evidence="3 4" key="1">
    <citation type="submission" date="2021-08" db="EMBL/GenBank/DDBJ databases">
        <title>Complete genome sequence of Leptospira kobayashii strain E30.</title>
        <authorList>
            <person name="Nakao R."/>
            <person name="Nakamura S."/>
            <person name="Masuzawa T."/>
            <person name="Koizumi N."/>
        </authorList>
    </citation>
    <scope>NUCLEOTIDE SEQUENCE [LARGE SCALE GENOMIC DNA]</scope>
    <source>
        <strain evidence="3 4">E30</strain>
    </source>
</reference>
<dbReference type="PROSITE" id="PS50125">
    <property type="entry name" value="GUANYLATE_CYCLASE_2"/>
    <property type="match status" value="1"/>
</dbReference>
<feature type="transmembrane region" description="Helical" evidence="1">
    <location>
        <begin position="407"/>
        <end position="427"/>
    </location>
</feature>
<dbReference type="Pfam" id="PF00211">
    <property type="entry name" value="Guanylate_cyc"/>
    <property type="match status" value="1"/>
</dbReference>
<protein>
    <recommendedName>
        <fullName evidence="2">Guanylate cyclase domain-containing protein</fullName>
    </recommendedName>
</protein>
<keyword evidence="1" id="KW-0472">Membrane</keyword>
<keyword evidence="1" id="KW-0812">Transmembrane</keyword>
<dbReference type="SUPFAM" id="SSF55073">
    <property type="entry name" value="Nucleotide cyclase"/>
    <property type="match status" value="1"/>
</dbReference>
<dbReference type="InterPro" id="IPR007890">
    <property type="entry name" value="CHASE2"/>
</dbReference>
<evidence type="ECO:0000313" key="4">
    <source>
        <dbReference type="Proteomes" id="UP000245263"/>
    </source>
</evidence>
<dbReference type="SMART" id="SM00044">
    <property type="entry name" value="CYCc"/>
    <property type="match status" value="1"/>
</dbReference>
<dbReference type="SMART" id="SM01080">
    <property type="entry name" value="CHASE2"/>
    <property type="match status" value="1"/>
</dbReference>
<keyword evidence="1" id="KW-1133">Transmembrane helix</keyword>
<dbReference type="CDD" id="cd07302">
    <property type="entry name" value="CHD"/>
    <property type="match status" value="1"/>
</dbReference>
<gene>
    <name evidence="3" type="ORF">LPTSP3_g37330</name>
</gene>
<dbReference type="Proteomes" id="UP000245263">
    <property type="component" value="Chromosome 2"/>
</dbReference>
<feature type="transmembrane region" description="Helical" evidence="1">
    <location>
        <begin position="15"/>
        <end position="38"/>
    </location>
</feature>
<dbReference type="InterPro" id="IPR050697">
    <property type="entry name" value="Adenylyl/Guanylyl_Cyclase_3/4"/>
</dbReference>
<accession>A0ABN6KHN5</accession>
<dbReference type="EMBL" id="AP025029">
    <property type="protein sequence ID" value="BDA80803.1"/>
    <property type="molecule type" value="Genomic_DNA"/>
</dbReference>
<sequence>MEPIQKTDSMKNQKFFLPFLLSVIVPIFVLLIFAFLGVSEVWNRKISDSFFLLLPSHNSFSKDVVIVDIDEQSLAQYADNPDLGRWPWKRTVYPILFSYIQMGAPKLILVDILFTESSEDDSSLAEANRSFSNISHAVNFRTDIGAQVDEKKEKNRKFEIPLPKDSPFPTFNTVSFPNGEIGETTPFVHAVNIIPDSDGTLRRFAPFLKWGDSHYPTIAYQGFVGSGTAKPYLEKNFLTLSKNDKTFRFPLGKSGLIRSYFYSEKQIREIPRYSAGGVLQSQTMIQTGQAESEADLIVPPGFFTDKIVLIGTSAAATHDDVVTPFGLFPGVIAQAVFISNMIENHTLYEIPEIWGGLFAVVLLTIGTYVLFFATHHWLRIAFPVFATAVFLVSFYVCYRFNMVLPPSHFVTSFPVSYLLGYAYLTYIEGKDKRKYNSILRNLVDPSVVSHALEDLESLKKGGEWEITAFFSDVAGFSSISEELSPSELARLLNEYLSAMTEILKSNSGTLDKYIGDAIVGIFGAPLKNALHPELACKASLTMIQKLAELKASWVEKNDYTESARKMKIRIGLNCGPAKVGFMGTESLASYTMMGDTVNLASRLEAAAKDYGADILVSETIEAACRDHFQFRFLDRIRVKGKDQPVQIYSLLNTKEKETKDEAKGEITYRRAFDFYTGQKWKEAIQEFEKAQEFFGKKDAACQLLIKRCEVLFQEPPGENWDGVFSRTTK</sequence>
<organism evidence="3 4">
    <name type="scientific">Leptospira kobayashii</name>
    <dbReference type="NCBI Taxonomy" id="1917830"/>
    <lineage>
        <taxon>Bacteria</taxon>
        <taxon>Pseudomonadati</taxon>
        <taxon>Spirochaetota</taxon>
        <taxon>Spirochaetia</taxon>
        <taxon>Leptospirales</taxon>
        <taxon>Leptospiraceae</taxon>
        <taxon>Leptospira</taxon>
    </lineage>
</organism>
<evidence type="ECO:0000313" key="3">
    <source>
        <dbReference type="EMBL" id="BDA80803.1"/>
    </source>
</evidence>